<dbReference type="CTD" id="9823869"/>
<name>A0A6A5FZL1_CAERE</name>
<gene>
    <name evidence="2" type="ORF">GCK72_024575</name>
</gene>
<feature type="compositionally biased region" description="Polar residues" evidence="1">
    <location>
        <begin position="1"/>
        <end position="17"/>
    </location>
</feature>
<dbReference type="EMBL" id="WUAV01000006">
    <property type="protein sequence ID" value="KAF1748108.1"/>
    <property type="molecule type" value="Genomic_DNA"/>
</dbReference>
<proteinExistence type="predicted"/>
<evidence type="ECO:0000313" key="2">
    <source>
        <dbReference type="EMBL" id="KAF1748108.1"/>
    </source>
</evidence>
<comment type="caution">
    <text evidence="2">The sequence shown here is derived from an EMBL/GenBank/DDBJ whole genome shotgun (WGS) entry which is preliminary data.</text>
</comment>
<evidence type="ECO:0000313" key="3">
    <source>
        <dbReference type="Proteomes" id="UP000483820"/>
    </source>
</evidence>
<dbReference type="AlphaFoldDB" id="A0A6A5FZL1"/>
<organism evidence="2 3">
    <name type="scientific">Caenorhabditis remanei</name>
    <name type="common">Caenorhabditis vulgaris</name>
    <dbReference type="NCBI Taxonomy" id="31234"/>
    <lineage>
        <taxon>Eukaryota</taxon>
        <taxon>Metazoa</taxon>
        <taxon>Ecdysozoa</taxon>
        <taxon>Nematoda</taxon>
        <taxon>Chromadorea</taxon>
        <taxon>Rhabditida</taxon>
        <taxon>Rhabditina</taxon>
        <taxon>Rhabditomorpha</taxon>
        <taxon>Rhabditoidea</taxon>
        <taxon>Rhabditidae</taxon>
        <taxon>Peloderinae</taxon>
        <taxon>Caenorhabditis</taxon>
    </lineage>
</organism>
<feature type="region of interest" description="Disordered" evidence="1">
    <location>
        <begin position="1"/>
        <end position="27"/>
    </location>
</feature>
<sequence length="341" mass="40322">MMSANAKNNCTKMQLRSSGKIKKTPISRCQSVEPNAKLAGNHNRGNRRISAISRKVKNSARGSNIKKETERNLQPTAEELPDDATHDEVPRYDYGEATPEEVLLYGPDPRNIPAMQFKTENNPEFLEYSKCFDQWDQDMATLGGMIQLHQYCYDVYTKYRDPVYRDAADFFKDADPYCIFVTNIHPIRMVYMRIYTCNEVEPWYRDLYSYRDYKSKPFIKDQYDVDKETSFDLLFYRLGRDAWKIMIDVIGDLEAWCTRMFQQENKSEFDTGIDFWSKASPFDFGRNYQLILILTKRKNWKLFVAHKLFKPLYYQQRIASTRRNNVFMLRDEEAASLSVYL</sequence>
<protein>
    <submittedName>
        <fullName evidence="2">Uncharacterized protein</fullName>
    </submittedName>
</protein>
<feature type="region of interest" description="Disordered" evidence="1">
    <location>
        <begin position="55"/>
        <end position="88"/>
    </location>
</feature>
<reference evidence="2 3" key="1">
    <citation type="submission" date="2019-12" db="EMBL/GenBank/DDBJ databases">
        <title>Chromosome-level assembly of the Caenorhabditis remanei genome.</title>
        <authorList>
            <person name="Teterina A.A."/>
            <person name="Willis J.H."/>
            <person name="Phillips P.C."/>
        </authorList>
    </citation>
    <scope>NUCLEOTIDE SEQUENCE [LARGE SCALE GENOMIC DNA]</scope>
    <source>
        <strain evidence="2 3">PX506</strain>
        <tissue evidence="2">Whole organism</tissue>
    </source>
</reference>
<evidence type="ECO:0000256" key="1">
    <source>
        <dbReference type="SAM" id="MobiDB-lite"/>
    </source>
</evidence>
<dbReference type="Proteomes" id="UP000483820">
    <property type="component" value="Chromosome X"/>
</dbReference>
<accession>A0A6A5FZL1</accession>
<dbReference type="GeneID" id="9823869"/>
<dbReference type="KEGG" id="crq:GCK72_024575"/>
<dbReference type="RefSeq" id="XP_003117578.2">
    <property type="nucleotide sequence ID" value="XM_003117530.2"/>
</dbReference>